<dbReference type="Pfam" id="PF03810">
    <property type="entry name" value="IBN_N"/>
    <property type="match status" value="1"/>
</dbReference>
<evidence type="ECO:0000313" key="7">
    <source>
        <dbReference type="Proteomes" id="UP000504637"/>
    </source>
</evidence>
<feature type="region of interest" description="Disordered" evidence="5">
    <location>
        <begin position="930"/>
        <end position="961"/>
    </location>
</feature>
<dbReference type="GO" id="GO:0005635">
    <property type="term" value="C:nuclear envelope"/>
    <property type="evidence" value="ECO:0007669"/>
    <property type="project" value="TreeGrafter"/>
</dbReference>
<accession>A0A6J3M1Q4</accession>
<protein>
    <submittedName>
        <fullName evidence="8">ARM repeat-containing protein</fullName>
    </submittedName>
</protein>
<keyword evidence="7" id="KW-1185">Reference proteome</keyword>
<dbReference type="GO" id="GO:0005829">
    <property type="term" value="C:cytosol"/>
    <property type="evidence" value="ECO:0007669"/>
    <property type="project" value="TreeGrafter"/>
</dbReference>
<dbReference type="SUPFAM" id="SSF48371">
    <property type="entry name" value="ARM repeat"/>
    <property type="match status" value="1"/>
</dbReference>
<keyword evidence="3" id="KW-0653">Protein transport</keyword>
<reference evidence="8" key="2">
    <citation type="submission" date="2020-04" db="EMBL/GenBank/DDBJ databases">
        <authorList>
            <consortium name="NCBI Genome Project"/>
        </authorList>
    </citation>
    <scope>NUCLEOTIDE SEQUENCE</scope>
    <source>
        <strain evidence="8">CBS 342.82</strain>
    </source>
</reference>
<evidence type="ECO:0000256" key="5">
    <source>
        <dbReference type="SAM" id="MobiDB-lite"/>
    </source>
</evidence>
<evidence type="ECO:0000256" key="2">
    <source>
        <dbReference type="ARBA" id="ARBA00022448"/>
    </source>
</evidence>
<dbReference type="GO" id="GO:0006606">
    <property type="term" value="P:protein import into nucleus"/>
    <property type="evidence" value="ECO:0007669"/>
    <property type="project" value="TreeGrafter"/>
</dbReference>
<evidence type="ECO:0000256" key="4">
    <source>
        <dbReference type="ARBA" id="ARBA00023242"/>
    </source>
</evidence>
<dbReference type="RefSeq" id="XP_033458470.1">
    <property type="nucleotide sequence ID" value="XM_033608483.1"/>
</dbReference>
<gene>
    <name evidence="8" type="ORF">K489DRAFT_432411</name>
</gene>
<keyword evidence="4" id="KW-0539">Nucleus</keyword>
<dbReference type="InterPro" id="IPR056840">
    <property type="entry name" value="HEAT_IPO9_central"/>
</dbReference>
<comment type="subcellular location">
    <subcellularLocation>
        <location evidence="1">Nucleus</location>
    </subcellularLocation>
</comment>
<dbReference type="Proteomes" id="UP000504637">
    <property type="component" value="Unplaced"/>
</dbReference>
<dbReference type="InterPro" id="IPR001494">
    <property type="entry name" value="Importin-beta_N"/>
</dbReference>
<proteinExistence type="predicted"/>
<keyword evidence="2" id="KW-0813">Transport</keyword>
<dbReference type="InterPro" id="IPR016024">
    <property type="entry name" value="ARM-type_fold"/>
</dbReference>
<evidence type="ECO:0000259" key="6">
    <source>
        <dbReference type="PROSITE" id="PS50166"/>
    </source>
</evidence>
<feature type="compositionally biased region" description="Acidic residues" evidence="5">
    <location>
        <begin position="943"/>
        <end position="960"/>
    </location>
</feature>
<feature type="compositionally biased region" description="Low complexity" evidence="5">
    <location>
        <begin position="930"/>
        <end position="942"/>
    </location>
</feature>
<dbReference type="InterPro" id="IPR011989">
    <property type="entry name" value="ARM-like"/>
</dbReference>
<reference evidence="8" key="1">
    <citation type="submission" date="2020-01" db="EMBL/GenBank/DDBJ databases">
        <authorList>
            <consortium name="DOE Joint Genome Institute"/>
            <person name="Haridas S."/>
            <person name="Albert R."/>
            <person name="Binder M."/>
            <person name="Bloem J."/>
            <person name="Labutti K."/>
            <person name="Salamov A."/>
            <person name="Andreopoulos B."/>
            <person name="Baker S.E."/>
            <person name="Barry K."/>
            <person name="Bills G."/>
            <person name="Bluhm B.H."/>
            <person name="Cannon C."/>
            <person name="Castanera R."/>
            <person name="Culley D.E."/>
            <person name="Daum C."/>
            <person name="Ezra D."/>
            <person name="Gonzalez J.B."/>
            <person name="Henrissat B."/>
            <person name="Kuo A."/>
            <person name="Liang C."/>
            <person name="Lipzen A."/>
            <person name="Lutzoni F."/>
            <person name="Magnuson J."/>
            <person name="Mondo S."/>
            <person name="Nolan M."/>
            <person name="Ohm R."/>
            <person name="Pangilinan J."/>
            <person name="Park H.-J."/>
            <person name="Ramirez L."/>
            <person name="Alfaro M."/>
            <person name="Sun H."/>
            <person name="Tritt A."/>
            <person name="Yoshinaga Y."/>
            <person name="Zwiers L.-H."/>
            <person name="Turgeon B.G."/>
            <person name="Goodwin S.B."/>
            <person name="Spatafora J.W."/>
            <person name="Crous P.W."/>
            <person name="Grigoriev I.V."/>
        </authorList>
    </citation>
    <scope>NUCLEOTIDE SEQUENCE</scope>
    <source>
        <strain evidence="8">CBS 342.82</strain>
    </source>
</reference>
<sequence length="1031" mass="113154">MEQQLIQLFNETQSNHEPTRQNAEWQLKQLYSNPDFPLSLIAIGAHVEVPLEVRQASLLYLKTFVLACWSTELDDFTGPYFADDAKRAEIRQRLLDLALSGNNERKVESAASLVVSKIATADFPNDWPVLLPTLLHVVSTGSDKQVHGALKVLHELVDDCFNHEQFFAVARDLVKVIYDVAANPNRKTMLRALALSVFRSCFDILEMVIDDHKAAVKGFAEETLTGWLPFFIETLKTSLPQAPPAGAETQGTEQAELYRGFVAFKYQAVKVLMRIRQLFPSTLSPHSPALFSATWQELSTLQSQYQATYIDDDQQGRLEDADGLPYTLDFLVLEELDFMQACIRAPPVRKELESQITAGSPPAWMADVMKIAVAYAQITTEEEGLWDVDVNVFLFDEVNVTANYTPRSACGDLVIKLSEWLGGATVDGLLAYTRNLYNENANWKTKEAALYLFNQVLGEFQDVEKRIGTESAIGYVDFIKHAMQEEPVFLRARGYLVAGGLVRTSGDALQAVAASLMEASLNAINNDESEIVKVSCIRALGYYFAALPSAVTISQQSNVIAALQNFIQTQDLSDLNDSDDVLITIIETLRDAIILDTSTCLSGGGLDLLFSVASQGASNFQITMLVTETFEEVARSISESGVEATSLLASKVLPTLMGAFDVASLTEENALANLAAELLSVLAEYASSPLPQGFVVTTMPRLSRLLLESQDDELLRHATSAVKNMLSHDPEQVFNFSDQNGKGGLEVILIIIDRLLSPSVDDNAASEVGGLAAEVVEKAGSEKLGPYLTQLLQAVATRLASATQAQFIQSLILVFARLSLISAQEVVGFLADIRIADQTGLQVVVTKWLENSVNFAGYDDIRQNVAALSKLYELNDRRLAEIQVKGDLIVPESNRIVTRSRARQNPDQYTVIPAQLKIIKVLVEELLSASGNSGPNGAPGAGAEEDDDEDDEDGDWEDDGPAFVDLASGMTKSQLMAYAADDAPLYARGRDDETQAYLVNWFRGRTQDPGFAEIFAALSPVEQDKLRTMSE</sequence>
<evidence type="ECO:0000256" key="1">
    <source>
        <dbReference type="ARBA" id="ARBA00004123"/>
    </source>
</evidence>
<organism evidence="8">
    <name type="scientific">Dissoconium aciculare CBS 342.82</name>
    <dbReference type="NCBI Taxonomy" id="1314786"/>
    <lineage>
        <taxon>Eukaryota</taxon>
        <taxon>Fungi</taxon>
        <taxon>Dikarya</taxon>
        <taxon>Ascomycota</taxon>
        <taxon>Pezizomycotina</taxon>
        <taxon>Dothideomycetes</taxon>
        <taxon>Dothideomycetidae</taxon>
        <taxon>Mycosphaerellales</taxon>
        <taxon>Dissoconiaceae</taxon>
        <taxon>Dissoconium</taxon>
    </lineage>
</organism>
<dbReference type="AlphaFoldDB" id="A0A6J3M1Q4"/>
<feature type="domain" description="Importin N-terminal" evidence="6">
    <location>
        <begin position="23"/>
        <end position="100"/>
    </location>
</feature>
<dbReference type="PANTHER" id="PTHR10997:SF9">
    <property type="entry name" value="IMPORTIN-9"/>
    <property type="match status" value="1"/>
</dbReference>
<reference evidence="8" key="3">
    <citation type="submission" date="2025-08" db="UniProtKB">
        <authorList>
            <consortium name="RefSeq"/>
        </authorList>
    </citation>
    <scope>IDENTIFICATION</scope>
    <source>
        <strain evidence="8">CBS 342.82</strain>
    </source>
</reference>
<dbReference type="PANTHER" id="PTHR10997">
    <property type="entry name" value="IMPORTIN-7, 8, 11"/>
    <property type="match status" value="1"/>
</dbReference>
<dbReference type="Pfam" id="PF25018">
    <property type="entry name" value="HEAT_IPO9_c"/>
    <property type="match status" value="1"/>
</dbReference>
<name>A0A6J3M1Q4_9PEZI</name>
<dbReference type="FunFam" id="1.25.10.10:FF:000373">
    <property type="entry name" value="Importin beta-5 subunit, putative"/>
    <property type="match status" value="1"/>
</dbReference>
<dbReference type="GeneID" id="54366283"/>
<dbReference type="Gene3D" id="1.25.10.10">
    <property type="entry name" value="Leucine-rich Repeat Variant"/>
    <property type="match status" value="1"/>
</dbReference>
<dbReference type="GO" id="GO:0031267">
    <property type="term" value="F:small GTPase binding"/>
    <property type="evidence" value="ECO:0007669"/>
    <property type="project" value="InterPro"/>
</dbReference>
<dbReference type="SMART" id="SM00913">
    <property type="entry name" value="IBN_N"/>
    <property type="match status" value="1"/>
</dbReference>
<dbReference type="PROSITE" id="PS50166">
    <property type="entry name" value="IMPORTIN_B_NT"/>
    <property type="match status" value="1"/>
</dbReference>
<evidence type="ECO:0000256" key="3">
    <source>
        <dbReference type="ARBA" id="ARBA00022927"/>
    </source>
</evidence>
<dbReference type="OrthoDB" id="431626at2759"/>
<evidence type="ECO:0000313" key="8">
    <source>
        <dbReference type="RefSeq" id="XP_033458470.1"/>
    </source>
</evidence>